<dbReference type="GO" id="GO:0008236">
    <property type="term" value="F:serine-type peptidase activity"/>
    <property type="evidence" value="ECO:0007669"/>
    <property type="project" value="InterPro"/>
</dbReference>
<comment type="caution">
    <text evidence="2">The sequence shown here is derived from an EMBL/GenBank/DDBJ whole genome shotgun (WGS) entry which is preliminary data.</text>
</comment>
<evidence type="ECO:0000313" key="2">
    <source>
        <dbReference type="EMBL" id="HIR93292.1"/>
    </source>
</evidence>
<dbReference type="InterPro" id="IPR052920">
    <property type="entry name" value="DNA-binding_regulatory"/>
</dbReference>
<dbReference type="SUPFAM" id="SSF53474">
    <property type="entry name" value="alpha/beta-Hydrolases"/>
    <property type="match status" value="1"/>
</dbReference>
<dbReference type="InterPro" id="IPR029058">
    <property type="entry name" value="AB_hydrolase_fold"/>
</dbReference>
<organism evidence="2 3">
    <name type="scientific">Candidatus Egerieimonas intestinavium</name>
    <dbReference type="NCBI Taxonomy" id="2840777"/>
    <lineage>
        <taxon>Bacteria</taxon>
        <taxon>Bacillati</taxon>
        <taxon>Bacillota</taxon>
        <taxon>Clostridia</taxon>
        <taxon>Lachnospirales</taxon>
        <taxon>Lachnospiraceae</taxon>
        <taxon>Lachnospiraceae incertae sedis</taxon>
        <taxon>Candidatus Egerieimonas</taxon>
    </lineage>
</organism>
<sequence length="323" mass="36173">MKKKKRLGLKIGIGVLVLLLAALAFAGNYLVDFAIVRKEEAKDVAPESTVTAENQAVIEANTEKIKEQTAQWLTNVRQEEAQLESEDGLQLKGDVFWTDPDSHKWLIAVHGYTGRRQDMQDVAGFYGLQGYNVLTPDMRAHGESQGKYIGMGWLDRKDVLGWIQYVIDLDDQAEIILHGISMGAATVMMTSGEELPPQVKGIVEDCGYTSVWDIFSDELSYLFHLPDFPILYAADGIAWLRAGYEFKGASALEQVKKSQVPILFIHGSEDNFVHTDMVYELYEACQSPKEILVIQGAGHGEAYKMDPNLYFDTVFTFLEKECS</sequence>
<dbReference type="AlphaFoldDB" id="A0A9D1EKE9"/>
<evidence type="ECO:0000259" key="1">
    <source>
        <dbReference type="Pfam" id="PF00326"/>
    </source>
</evidence>
<dbReference type="InterPro" id="IPR001375">
    <property type="entry name" value="Peptidase_S9_cat"/>
</dbReference>
<proteinExistence type="predicted"/>
<accession>A0A9D1EKE9</accession>
<dbReference type="EMBL" id="DVHU01000068">
    <property type="protein sequence ID" value="HIR93292.1"/>
    <property type="molecule type" value="Genomic_DNA"/>
</dbReference>
<dbReference type="Proteomes" id="UP000886841">
    <property type="component" value="Unassembled WGS sequence"/>
</dbReference>
<dbReference type="PANTHER" id="PTHR43358:SF4">
    <property type="entry name" value="ALPHA_BETA HYDROLASE FOLD-1 DOMAIN-CONTAINING PROTEIN"/>
    <property type="match status" value="1"/>
</dbReference>
<reference evidence="2" key="2">
    <citation type="journal article" date="2021" name="PeerJ">
        <title>Extensive microbial diversity within the chicken gut microbiome revealed by metagenomics and culture.</title>
        <authorList>
            <person name="Gilroy R."/>
            <person name="Ravi A."/>
            <person name="Getino M."/>
            <person name="Pursley I."/>
            <person name="Horton D.L."/>
            <person name="Alikhan N.F."/>
            <person name="Baker D."/>
            <person name="Gharbi K."/>
            <person name="Hall N."/>
            <person name="Watson M."/>
            <person name="Adriaenssens E.M."/>
            <person name="Foster-Nyarko E."/>
            <person name="Jarju S."/>
            <person name="Secka A."/>
            <person name="Antonio M."/>
            <person name="Oren A."/>
            <person name="Chaudhuri R.R."/>
            <person name="La Ragione R."/>
            <person name="Hildebrand F."/>
            <person name="Pallen M.J."/>
        </authorList>
    </citation>
    <scope>NUCLEOTIDE SEQUENCE</scope>
    <source>
        <strain evidence="2">ChiSxjej1B13-7041</strain>
    </source>
</reference>
<evidence type="ECO:0000313" key="3">
    <source>
        <dbReference type="Proteomes" id="UP000886841"/>
    </source>
</evidence>
<keyword evidence="2" id="KW-0378">Hydrolase</keyword>
<gene>
    <name evidence="2" type="ORF">IAB98_07745</name>
</gene>
<protein>
    <submittedName>
        <fullName evidence="2">Alpha/beta hydrolase</fullName>
    </submittedName>
</protein>
<dbReference type="PANTHER" id="PTHR43358">
    <property type="entry name" value="ALPHA/BETA-HYDROLASE"/>
    <property type="match status" value="1"/>
</dbReference>
<dbReference type="Gene3D" id="3.40.50.1820">
    <property type="entry name" value="alpha/beta hydrolase"/>
    <property type="match status" value="1"/>
</dbReference>
<reference evidence="2" key="1">
    <citation type="submission" date="2020-10" db="EMBL/GenBank/DDBJ databases">
        <authorList>
            <person name="Gilroy R."/>
        </authorList>
    </citation>
    <scope>NUCLEOTIDE SEQUENCE</scope>
    <source>
        <strain evidence="2">ChiSxjej1B13-7041</strain>
    </source>
</reference>
<dbReference type="GO" id="GO:0006508">
    <property type="term" value="P:proteolysis"/>
    <property type="evidence" value="ECO:0007669"/>
    <property type="project" value="InterPro"/>
</dbReference>
<dbReference type="Pfam" id="PF00326">
    <property type="entry name" value="Peptidase_S9"/>
    <property type="match status" value="1"/>
</dbReference>
<name>A0A9D1EKE9_9FIRM</name>
<feature type="domain" description="Peptidase S9 prolyl oligopeptidase catalytic" evidence="1">
    <location>
        <begin position="129"/>
        <end position="320"/>
    </location>
</feature>